<reference evidence="4" key="1">
    <citation type="submission" date="2021-03" db="EMBL/GenBank/DDBJ databases">
        <title>Comparative genomics and phylogenomic investigation of the class Geoglossomycetes provide insights into ecological specialization and systematics.</title>
        <authorList>
            <person name="Melie T."/>
            <person name="Pirro S."/>
            <person name="Miller A.N."/>
            <person name="Quandt A."/>
        </authorList>
    </citation>
    <scope>NUCLEOTIDE SEQUENCE</scope>
    <source>
        <strain evidence="4">GBOQ0MN5Z8</strain>
    </source>
</reference>
<dbReference type="OrthoDB" id="5374905at2759"/>
<evidence type="ECO:0000256" key="2">
    <source>
        <dbReference type="SAM" id="MobiDB-lite"/>
    </source>
</evidence>
<evidence type="ECO:0000313" key="5">
    <source>
        <dbReference type="Proteomes" id="UP000698800"/>
    </source>
</evidence>
<protein>
    <recommendedName>
        <fullName evidence="3">BHLH domain-containing protein</fullName>
    </recommendedName>
</protein>
<dbReference type="InterPro" id="IPR036638">
    <property type="entry name" value="HLH_DNA-bd_sf"/>
</dbReference>
<dbReference type="AlphaFoldDB" id="A0A9P8I604"/>
<dbReference type="Pfam" id="PF00010">
    <property type="entry name" value="HLH"/>
    <property type="match status" value="1"/>
</dbReference>
<dbReference type="SMART" id="SM00353">
    <property type="entry name" value="HLH"/>
    <property type="match status" value="1"/>
</dbReference>
<dbReference type="SUPFAM" id="SSF47459">
    <property type="entry name" value="HLH, helix-loop-helix DNA-binding domain"/>
    <property type="match status" value="1"/>
</dbReference>
<feature type="region of interest" description="Disordered" evidence="2">
    <location>
        <begin position="87"/>
        <end position="164"/>
    </location>
</feature>
<feature type="compositionally biased region" description="Basic and acidic residues" evidence="2">
    <location>
        <begin position="136"/>
        <end position="152"/>
    </location>
</feature>
<feature type="coiled-coil region" evidence="1">
    <location>
        <begin position="164"/>
        <end position="195"/>
    </location>
</feature>
<keyword evidence="5" id="KW-1185">Reference proteome</keyword>
<dbReference type="Proteomes" id="UP000698800">
    <property type="component" value="Unassembled WGS sequence"/>
</dbReference>
<proteinExistence type="predicted"/>
<comment type="caution">
    <text evidence="4">The sequence shown here is derived from an EMBL/GenBank/DDBJ whole genome shotgun (WGS) entry which is preliminary data.</text>
</comment>
<dbReference type="Gene3D" id="4.10.280.10">
    <property type="entry name" value="Helix-loop-helix DNA-binding domain"/>
    <property type="match status" value="1"/>
</dbReference>
<evidence type="ECO:0000256" key="1">
    <source>
        <dbReference type="SAM" id="Coils"/>
    </source>
</evidence>
<organism evidence="4 5">
    <name type="scientific">Glutinoglossum americanum</name>
    <dbReference type="NCBI Taxonomy" id="1670608"/>
    <lineage>
        <taxon>Eukaryota</taxon>
        <taxon>Fungi</taxon>
        <taxon>Dikarya</taxon>
        <taxon>Ascomycota</taxon>
        <taxon>Pezizomycotina</taxon>
        <taxon>Geoglossomycetes</taxon>
        <taxon>Geoglossales</taxon>
        <taxon>Geoglossaceae</taxon>
        <taxon>Glutinoglossum</taxon>
    </lineage>
</organism>
<dbReference type="GO" id="GO:0046983">
    <property type="term" value="F:protein dimerization activity"/>
    <property type="evidence" value="ECO:0007669"/>
    <property type="project" value="InterPro"/>
</dbReference>
<dbReference type="EMBL" id="JAGHQL010000026">
    <property type="protein sequence ID" value="KAH0543828.1"/>
    <property type="molecule type" value="Genomic_DNA"/>
</dbReference>
<sequence>MDNLPPTDALPPVGTLIEQANTLEASLRPSEYGEPRLKLPAFNAANLVTQPPSCSYHNYFSTDILDHDSQLCRPEFMAYLRRLPAPRSPDSVRVTLTPRSPSIAEKNGHGLLRLSKESSAPISNRERSKRLKHTRKEQDRRRKNKAETDRLRGTVPECGPQTPKAEVLARANDYINRLEQQLQEATEKVGATEGRRPGVE</sequence>
<gene>
    <name evidence="4" type="ORF">FGG08_001867</name>
</gene>
<evidence type="ECO:0000259" key="3">
    <source>
        <dbReference type="PROSITE" id="PS50888"/>
    </source>
</evidence>
<dbReference type="InterPro" id="IPR011598">
    <property type="entry name" value="bHLH_dom"/>
</dbReference>
<keyword evidence="1" id="KW-0175">Coiled coil</keyword>
<name>A0A9P8I604_9PEZI</name>
<dbReference type="PROSITE" id="PS50888">
    <property type="entry name" value="BHLH"/>
    <property type="match status" value="1"/>
</dbReference>
<feature type="domain" description="BHLH" evidence="3">
    <location>
        <begin position="128"/>
        <end position="178"/>
    </location>
</feature>
<evidence type="ECO:0000313" key="4">
    <source>
        <dbReference type="EMBL" id="KAH0543828.1"/>
    </source>
</evidence>
<accession>A0A9P8I604</accession>